<gene>
    <name evidence="2" type="ORF">GCM10010832_02540</name>
</gene>
<proteinExistence type="predicted"/>
<keyword evidence="1" id="KW-1133">Transmembrane helix</keyword>
<comment type="caution">
    <text evidence="2">The sequence shown here is derived from an EMBL/GenBank/DDBJ whole genome shotgun (WGS) entry which is preliminary data.</text>
</comment>
<dbReference type="RefSeq" id="WP_188457263.1">
    <property type="nucleotide sequence ID" value="NZ_BMGM01000001.1"/>
</dbReference>
<evidence type="ECO:0000313" key="3">
    <source>
        <dbReference type="Proteomes" id="UP000599179"/>
    </source>
</evidence>
<evidence type="ECO:0008006" key="4">
    <source>
        <dbReference type="Google" id="ProtNLM"/>
    </source>
</evidence>
<reference evidence="3" key="1">
    <citation type="journal article" date="2019" name="Int. J. Syst. Evol. Microbiol.">
        <title>The Global Catalogue of Microorganisms (GCM) 10K type strain sequencing project: providing services to taxonomists for standard genome sequencing and annotation.</title>
        <authorList>
            <consortium name="The Broad Institute Genomics Platform"/>
            <consortium name="The Broad Institute Genome Sequencing Center for Infectious Disease"/>
            <person name="Wu L."/>
            <person name="Ma J."/>
        </authorList>
    </citation>
    <scope>NUCLEOTIDE SEQUENCE [LARGE SCALE GENOMIC DNA]</scope>
    <source>
        <strain evidence="3">CGMCC 1.12931</strain>
    </source>
</reference>
<evidence type="ECO:0000313" key="2">
    <source>
        <dbReference type="EMBL" id="GGE25306.1"/>
    </source>
</evidence>
<dbReference type="InterPro" id="IPR032820">
    <property type="entry name" value="ATPase_put"/>
</dbReference>
<organism evidence="2 3">
    <name type="scientific">Psychroflexus planctonicus</name>
    <dbReference type="NCBI Taxonomy" id="1526575"/>
    <lineage>
        <taxon>Bacteria</taxon>
        <taxon>Pseudomonadati</taxon>
        <taxon>Bacteroidota</taxon>
        <taxon>Flavobacteriia</taxon>
        <taxon>Flavobacteriales</taxon>
        <taxon>Flavobacteriaceae</taxon>
        <taxon>Psychroflexus</taxon>
    </lineage>
</organism>
<dbReference type="Proteomes" id="UP000599179">
    <property type="component" value="Unassembled WGS sequence"/>
</dbReference>
<dbReference type="EMBL" id="BMGM01000001">
    <property type="protein sequence ID" value="GGE25306.1"/>
    <property type="molecule type" value="Genomic_DNA"/>
</dbReference>
<accession>A0ABQ1SBI2</accession>
<feature type="transmembrane region" description="Helical" evidence="1">
    <location>
        <begin position="20"/>
        <end position="41"/>
    </location>
</feature>
<name>A0ABQ1SBI2_9FLAO</name>
<sequence length="81" mass="9213">MTKKADNNKPEKKNKPLKNWAFFTGLGLQIGVTVYLMAFFGEKLDLKFETSKPYFAFGLVIFGLVASIYSVVKQLNKMNDE</sequence>
<evidence type="ECO:0000256" key="1">
    <source>
        <dbReference type="SAM" id="Phobius"/>
    </source>
</evidence>
<keyword evidence="1" id="KW-0472">Membrane</keyword>
<keyword evidence="3" id="KW-1185">Reference proteome</keyword>
<keyword evidence="1" id="KW-0812">Transmembrane</keyword>
<protein>
    <recommendedName>
        <fullName evidence="4">F0F1-ATPase subunit Ca2+/Mg2+ transporter</fullName>
    </recommendedName>
</protein>
<dbReference type="Pfam" id="PF09527">
    <property type="entry name" value="ATPase_gene1"/>
    <property type="match status" value="1"/>
</dbReference>
<feature type="transmembrane region" description="Helical" evidence="1">
    <location>
        <begin position="53"/>
        <end position="72"/>
    </location>
</feature>